<evidence type="ECO:0000313" key="2">
    <source>
        <dbReference type="EMBL" id="RRT47600.1"/>
    </source>
</evidence>
<name>A0A426Y7B0_ENSVE</name>
<evidence type="ECO:0000256" key="1">
    <source>
        <dbReference type="SAM" id="MobiDB-lite"/>
    </source>
</evidence>
<sequence length="86" mass="9782">MTSVKIKSAPPFGTITTRVLNGLSNEEYRLQRWTLHKGCRFPRHRKPSPIKLDRVEAEEDNMGLVGEEGREGEDDGDRNDGEEDVN</sequence>
<evidence type="ECO:0000313" key="3">
    <source>
        <dbReference type="Proteomes" id="UP000287651"/>
    </source>
</evidence>
<dbReference type="EMBL" id="AMZH03014462">
    <property type="protein sequence ID" value="RRT47600.1"/>
    <property type="molecule type" value="Genomic_DNA"/>
</dbReference>
<reference evidence="2 3" key="1">
    <citation type="journal article" date="2014" name="Agronomy (Basel)">
        <title>A Draft Genome Sequence for Ensete ventricosum, the Drought-Tolerant Tree Against Hunger.</title>
        <authorList>
            <person name="Harrison J."/>
            <person name="Moore K.A."/>
            <person name="Paszkiewicz K."/>
            <person name="Jones T."/>
            <person name="Grant M."/>
            <person name="Ambacheew D."/>
            <person name="Muzemil S."/>
            <person name="Studholme D.J."/>
        </authorList>
    </citation>
    <scope>NUCLEOTIDE SEQUENCE [LARGE SCALE GENOMIC DNA]</scope>
</reference>
<comment type="caution">
    <text evidence="2">The sequence shown here is derived from an EMBL/GenBank/DDBJ whole genome shotgun (WGS) entry which is preliminary data.</text>
</comment>
<dbReference type="AlphaFoldDB" id="A0A426Y7B0"/>
<gene>
    <name evidence="2" type="ORF">B296_00039009</name>
</gene>
<accession>A0A426Y7B0</accession>
<organism evidence="2 3">
    <name type="scientific">Ensete ventricosum</name>
    <name type="common">Abyssinian banana</name>
    <name type="synonym">Musa ensete</name>
    <dbReference type="NCBI Taxonomy" id="4639"/>
    <lineage>
        <taxon>Eukaryota</taxon>
        <taxon>Viridiplantae</taxon>
        <taxon>Streptophyta</taxon>
        <taxon>Embryophyta</taxon>
        <taxon>Tracheophyta</taxon>
        <taxon>Spermatophyta</taxon>
        <taxon>Magnoliopsida</taxon>
        <taxon>Liliopsida</taxon>
        <taxon>Zingiberales</taxon>
        <taxon>Musaceae</taxon>
        <taxon>Ensete</taxon>
    </lineage>
</organism>
<protein>
    <submittedName>
        <fullName evidence="2">Uncharacterized protein</fullName>
    </submittedName>
</protein>
<proteinExistence type="predicted"/>
<feature type="region of interest" description="Disordered" evidence="1">
    <location>
        <begin position="57"/>
        <end position="86"/>
    </location>
</feature>
<dbReference type="Proteomes" id="UP000287651">
    <property type="component" value="Unassembled WGS sequence"/>
</dbReference>
<feature type="compositionally biased region" description="Acidic residues" evidence="1">
    <location>
        <begin position="70"/>
        <end position="86"/>
    </location>
</feature>